<dbReference type="CDD" id="cd06558">
    <property type="entry name" value="crotonase-like"/>
    <property type="match status" value="1"/>
</dbReference>
<proteinExistence type="predicted"/>
<sequence>MIKTPNHPAAQHHPSQASPIYPGARGKKPVICAVISLAYVGGCEIINSKRRAKFALPEVKRGVIALAGGLTRLMRTVGKQRAIEMALTGRVVPVEETEREGVKLGWEGEGVEHASRMLMDGWARRLAEWSPQRSRN</sequence>
<dbReference type="VEuPathDB" id="FungiDB:I7I51_03026"/>
<dbReference type="GO" id="GO:0006635">
    <property type="term" value="P:fatty acid beta-oxidation"/>
    <property type="evidence" value="ECO:0007669"/>
    <property type="project" value="TreeGrafter"/>
</dbReference>
<evidence type="ECO:0000256" key="1">
    <source>
        <dbReference type="SAM" id="MobiDB-lite"/>
    </source>
</evidence>
<evidence type="ECO:0000313" key="3">
    <source>
        <dbReference type="Proteomes" id="UP000663671"/>
    </source>
</evidence>
<feature type="region of interest" description="Disordered" evidence="1">
    <location>
        <begin position="1"/>
        <end position="22"/>
    </location>
</feature>
<dbReference type="AlphaFoldDB" id="A0A8A1MPX5"/>
<reference evidence="2" key="1">
    <citation type="submission" date="2021-01" db="EMBL/GenBank/DDBJ databases">
        <title>Chromosome-level genome assembly of a human fungal pathogen reveals clustering of transcriptionally co-regulated genes.</title>
        <authorList>
            <person name="Voorhies M."/>
            <person name="Cohen S."/>
            <person name="Shea T.P."/>
            <person name="Petrus S."/>
            <person name="Munoz J.F."/>
            <person name="Poplawski S."/>
            <person name="Goldman W.E."/>
            <person name="Michael T."/>
            <person name="Cuomo C.A."/>
            <person name="Sil A."/>
            <person name="Beyhan S."/>
        </authorList>
    </citation>
    <scope>NUCLEOTIDE SEQUENCE</scope>
    <source>
        <strain evidence="2">WU24</strain>
    </source>
</reference>
<dbReference type="Pfam" id="PF00378">
    <property type="entry name" value="ECH_1"/>
    <property type="match status" value="1"/>
</dbReference>
<dbReference type="PANTHER" id="PTHR11941:SF158">
    <property type="entry name" value="ENOYL-COA HYDRATASE (AFU_ORTHOLOGUE AFUA_2G10650)"/>
    <property type="match status" value="1"/>
</dbReference>
<dbReference type="PANTHER" id="PTHR11941">
    <property type="entry name" value="ENOYL-COA HYDRATASE-RELATED"/>
    <property type="match status" value="1"/>
</dbReference>
<dbReference type="SUPFAM" id="SSF52096">
    <property type="entry name" value="ClpP/crotonase"/>
    <property type="match status" value="1"/>
</dbReference>
<dbReference type="Gene3D" id="3.90.226.10">
    <property type="entry name" value="2-enoyl-CoA Hydratase, Chain A, domain 1"/>
    <property type="match status" value="1"/>
</dbReference>
<organism evidence="2 3">
    <name type="scientific">Ajellomyces capsulatus</name>
    <name type="common">Darling's disease fungus</name>
    <name type="synonym">Histoplasma capsulatum</name>
    <dbReference type="NCBI Taxonomy" id="5037"/>
    <lineage>
        <taxon>Eukaryota</taxon>
        <taxon>Fungi</taxon>
        <taxon>Dikarya</taxon>
        <taxon>Ascomycota</taxon>
        <taxon>Pezizomycotina</taxon>
        <taxon>Eurotiomycetes</taxon>
        <taxon>Eurotiomycetidae</taxon>
        <taxon>Onygenales</taxon>
        <taxon>Ajellomycetaceae</taxon>
        <taxon>Histoplasma</taxon>
    </lineage>
</organism>
<dbReference type="GO" id="GO:0005739">
    <property type="term" value="C:mitochondrion"/>
    <property type="evidence" value="ECO:0007669"/>
    <property type="project" value="TreeGrafter"/>
</dbReference>
<dbReference type="OrthoDB" id="2139957at2759"/>
<dbReference type="InterPro" id="IPR029045">
    <property type="entry name" value="ClpP/crotonase-like_dom_sf"/>
</dbReference>
<protein>
    <submittedName>
        <fullName evidence="2">Enoyl-CoA hydratase</fullName>
    </submittedName>
</protein>
<dbReference type="EMBL" id="CP069116">
    <property type="protein sequence ID" value="QSS66814.1"/>
    <property type="molecule type" value="Genomic_DNA"/>
</dbReference>
<dbReference type="InterPro" id="IPR001753">
    <property type="entry name" value="Enoyl-CoA_hydra/iso"/>
</dbReference>
<name>A0A8A1MPX5_AJECA</name>
<gene>
    <name evidence="2" type="ORF">I7I51_03026</name>
</gene>
<evidence type="ECO:0000313" key="2">
    <source>
        <dbReference type="EMBL" id="QSS66814.1"/>
    </source>
</evidence>
<accession>A0A8A1MPX5</accession>
<dbReference type="Proteomes" id="UP000663671">
    <property type="component" value="Chromosome 6"/>
</dbReference>